<dbReference type="GO" id="GO:0005681">
    <property type="term" value="C:spliceosomal complex"/>
    <property type="evidence" value="ECO:0007669"/>
    <property type="project" value="TreeGrafter"/>
</dbReference>
<evidence type="ECO:0000313" key="6">
    <source>
        <dbReference type="Proteomes" id="UP000314294"/>
    </source>
</evidence>
<feature type="domain" description="Wbp11/ELF5/Saf1 N-terminal" evidence="4">
    <location>
        <begin position="12"/>
        <end position="93"/>
    </location>
</feature>
<name>A0A4Z2H0G7_9TELE</name>
<keyword evidence="2" id="KW-0539">Nucleus</keyword>
<feature type="compositionally biased region" description="Pro residues" evidence="3">
    <location>
        <begin position="199"/>
        <end position="212"/>
    </location>
</feature>
<feature type="compositionally biased region" description="Basic residues" evidence="3">
    <location>
        <begin position="315"/>
        <end position="327"/>
    </location>
</feature>
<dbReference type="InterPro" id="IPR019007">
    <property type="entry name" value="Wbp11/ELF5/Saf1_N"/>
</dbReference>
<dbReference type="OrthoDB" id="10067323at2759"/>
<evidence type="ECO:0000256" key="1">
    <source>
        <dbReference type="ARBA" id="ARBA00004123"/>
    </source>
</evidence>
<dbReference type="PANTHER" id="PTHR13361">
    <property type="entry name" value="WW DOMAIN-BINDING PROTEIN 11"/>
    <property type="match status" value="1"/>
</dbReference>
<feature type="region of interest" description="Disordered" evidence="3">
    <location>
        <begin position="644"/>
        <end position="685"/>
    </location>
</feature>
<proteinExistence type="predicted"/>
<gene>
    <name evidence="5" type="primary">wbp11</name>
    <name evidence="5" type="ORF">EYF80_031183</name>
</gene>
<organism evidence="5 6">
    <name type="scientific">Liparis tanakae</name>
    <name type="common">Tanaka's snailfish</name>
    <dbReference type="NCBI Taxonomy" id="230148"/>
    <lineage>
        <taxon>Eukaryota</taxon>
        <taxon>Metazoa</taxon>
        <taxon>Chordata</taxon>
        <taxon>Craniata</taxon>
        <taxon>Vertebrata</taxon>
        <taxon>Euteleostomi</taxon>
        <taxon>Actinopterygii</taxon>
        <taxon>Neopterygii</taxon>
        <taxon>Teleostei</taxon>
        <taxon>Neoteleostei</taxon>
        <taxon>Acanthomorphata</taxon>
        <taxon>Eupercaria</taxon>
        <taxon>Perciformes</taxon>
        <taxon>Cottioidei</taxon>
        <taxon>Cottales</taxon>
        <taxon>Liparidae</taxon>
        <taxon>Liparis</taxon>
    </lineage>
</organism>
<protein>
    <submittedName>
        <fullName evidence="5">WW domain-binding protein 11</fullName>
    </submittedName>
</protein>
<dbReference type="GO" id="GO:0006396">
    <property type="term" value="P:RNA processing"/>
    <property type="evidence" value="ECO:0007669"/>
    <property type="project" value="InterPro"/>
</dbReference>
<dbReference type="EMBL" id="SRLO01000375">
    <property type="protein sequence ID" value="TNN58563.1"/>
    <property type="molecule type" value="Genomic_DNA"/>
</dbReference>
<comment type="subcellular location">
    <subcellularLocation>
        <location evidence="1">Nucleus</location>
    </subcellularLocation>
</comment>
<dbReference type="AlphaFoldDB" id="A0A4Z2H0G7"/>
<feature type="compositionally biased region" description="Basic and acidic residues" evidence="3">
    <location>
        <begin position="282"/>
        <end position="300"/>
    </location>
</feature>
<feature type="compositionally biased region" description="Basic residues" evidence="3">
    <location>
        <begin position="28"/>
        <end position="37"/>
    </location>
</feature>
<feature type="region of interest" description="Disordered" evidence="3">
    <location>
        <begin position="1"/>
        <end position="37"/>
    </location>
</feature>
<feature type="compositionally biased region" description="Polar residues" evidence="3">
    <location>
        <begin position="1"/>
        <end position="11"/>
    </location>
</feature>
<evidence type="ECO:0000256" key="2">
    <source>
        <dbReference type="ARBA" id="ARBA00023242"/>
    </source>
</evidence>
<reference evidence="5 6" key="1">
    <citation type="submission" date="2019-03" db="EMBL/GenBank/DDBJ databases">
        <title>First draft genome of Liparis tanakae, snailfish: a comprehensive survey of snailfish specific genes.</title>
        <authorList>
            <person name="Kim W."/>
            <person name="Song I."/>
            <person name="Jeong J.-H."/>
            <person name="Kim D."/>
            <person name="Kim S."/>
            <person name="Ryu S."/>
            <person name="Song J.Y."/>
            <person name="Lee S.K."/>
        </authorList>
    </citation>
    <scope>NUCLEOTIDE SEQUENCE [LARGE SCALE GENOMIC DNA]</scope>
    <source>
        <tissue evidence="5">Muscle</tissue>
    </source>
</reference>
<sequence length="722" mass="77230">MGRRSTSSTKSGKFMNPTDQARKEARKRELKKNKKQRMMVRAAVLKMKDPRQIIKDMEKLDEMEFNPVQQPLLNEKVLRDKRKKLRETFERIVRLYERENPETYKELRKLELDYETKRGQLALYFDSVKNAESVEVDSIPLPDMPHAPSNIHIQDIPLPGAQPPSILKKNVSFGKGLLSASSGATLATVPGVPRLPAGRKPPGPPPGPPPPQVLALYGIPARRAHGTDTEPSIPGLEKESAMELGRDRGSDSDSDRDRDDVDDDESDSEEDSEDERDEGGEADVRMSVDDERERDEDRSRSVRFADMPPEALREGKKKKKRVVKKTKAITPLQAMMLRMAGQSVPDDPEEEEVEEEYTDESDNSDIEDRGPPGENPPHIMANPRLPPPAGPVGPQGPPHLQGPPMTGPPPLGPPPAPPMRPPGPPSGPPPGPPPGAPPFLRPPGMPGGMRGPMPRLLPPGPPPGRPPGPPPGPPPGLPPGPPPRGPPPRLPLPAPPGIPPPPPRAGGPPRPLAPPLSLFPPPLNANVLSAPPNIVQRQKGPGSNQDGSQGNMPPPSMSMPMSMRPGVMMPPPPGTSAALAGPNPGGHHHAATIEKRPNITSVAAAGGGLAAGAGSGGATISAKPQIINPKTEVTRFVPTALRVRRDKSGGKHGASGPLEKRRRAGGRRGDDGMGGGHGQKQQATAASMGLVHQVQMGAVSQSNMKTKDQMYEAFMREMEGLL</sequence>
<feature type="compositionally biased region" description="Polar residues" evidence="3">
    <location>
        <begin position="541"/>
        <end position="551"/>
    </location>
</feature>
<keyword evidence="6" id="KW-1185">Reference proteome</keyword>
<evidence type="ECO:0000256" key="3">
    <source>
        <dbReference type="SAM" id="MobiDB-lite"/>
    </source>
</evidence>
<feature type="compositionally biased region" description="Pro residues" evidence="3">
    <location>
        <begin position="455"/>
        <end position="523"/>
    </location>
</feature>
<evidence type="ECO:0000313" key="5">
    <source>
        <dbReference type="EMBL" id="TNN58563.1"/>
    </source>
</evidence>
<dbReference type="PANTHER" id="PTHR13361:SF1">
    <property type="entry name" value="WW DOMAIN-BINDING PROTEIN 11"/>
    <property type="match status" value="1"/>
</dbReference>
<dbReference type="Proteomes" id="UP000314294">
    <property type="component" value="Unassembled WGS sequence"/>
</dbReference>
<dbReference type="Pfam" id="PF09429">
    <property type="entry name" value="Wbp11"/>
    <property type="match status" value="1"/>
</dbReference>
<feature type="compositionally biased region" description="Acidic residues" evidence="3">
    <location>
        <begin position="346"/>
        <end position="365"/>
    </location>
</feature>
<feature type="compositionally biased region" description="Acidic residues" evidence="3">
    <location>
        <begin position="260"/>
        <end position="281"/>
    </location>
</feature>
<comment type="caution">
    <text evidence="5">The sequence shown here is derived from an EMBL/GenBank/DDBJ whole genome shotgun (WGS) entry which is preliminary data.</text>
</comment>
<accession>A0A4Z2H0G7</accession>
<feature type="region of interest" description="Disordered" evidence="3">
    <location>
        <begin position="187"/>
        <end position="562"/>
    </location>
</feature>
<feature type="compositionally biased region" description="Pro residues" evidence="3">
    <location>
        <begin position="384"/>
        <end position="445"/>
    </location>
</feature>
<feature type="compositionally biased region" description="Basic and acidic residues" evidence="3">
    <location>
        <begin position="236"/>
        <end position="259"/>
    </location>
</feature>
<evidence type="ECO:0000259" key="4">
    <source>
        <dbReference type="Pfam" id="PF09429"/>
    </source>
</evidence>